<dbReference type="Pfam" id="PF04749">
    <property type="entry name" value="PLAC8"/>
    <property type="match status" value="1"/>
</dbReference>
<accession>A0A1V9ZQX6</accession>
<dbReference type="InterPro" id="IPR015421">
    <property type="entry name" value="PyrdxlP-dep_Trfase_major"/>
</dbReference>
<gene>
    <name evidence="2" type="ORF">THRCLA_05949</name>
</gene>
<dbReference type="STRING" id="74557.A0A1V9ZQX6"/>
<feature type="transmembrane region" description="Helical" evidence="1">
    <location>
        <begin position="505"/>
        <end position="524"/>
    </location>
</feature>
<keyword evidence="3" id="KW-1185">Reference proteome</keyword>
<dbReference type="GO" id="GO:0000271">
    <property type="term" value="P:polysaccharide biosynthetic process"/>
    <property type="evidence" value="ECO:0007669"/>
    <property type="project" value="TreeGrafter"/>
</dbReference>
<dbReference type="PANTHER" id="PTHR30244">
    <property type="entry name" value="TRANSAMINASE"/>
    <property type="match status" value="1"/>
</dbReference>
<dbReference type="EMBL" id="JNBS01001701">
    <property type="protein sequence ID" value="OQS00426.1"/>
    <property type="molecule type" value="Genomic_DNA"/>
</dbReference>
<dbReference type="SUPFAM" id="SSF53383">
    <property type="entry name" value="PLP-dependent transferases"/>
    <property type="match status" value="1"/>
</dbReference>
<evidence type="ECO:0000313" key="3">
    <source>
        <dbReference type="Proteomes" id="UP000243217"/>
    </source>
</evidence>
<evidence type="ECO:0000256" key="1">
    <source>
        <dbReference type="SAM" id="Phobius"/>
    </source>
</evidence>
<dbReference type="AlphaFoldDB" id="A0A1V9ZQX6"/>
<reference evidence="2 3" key="1">
    <citation type="journal article" date="2014" name="Genome Biol. Evol.">
        <title>The secreted proteins of Achlya hypogyna and Thraustotheca clavata identify the ancestral oomycete secretome and reveal gene acquisitions by horizontal gene transfer.</title>
        <authorList>
            <person name="Misner I."/>
            <person name="Blouin N."/>
            <person name="Leonard G."/>
            <person name="Richards T.A."/>
            <person name="Lane C.E."/>
        </authorList>
    </citation>
    <scope>NUCLEOTIDE SEQUENCE [LARGE SCALE GENOMIC DNA]</scope>
    <source>
        <strain evidence="2 3">ATCC 34112</strain>
    </source>
</reference>
<dbReference type="InterPro" id="IPR015424">
    <property type="entry name" value="PyrdxlP-dep_Trfase"/>
</dbReference>
<keyword evidence="1" id="KW-0472">Membrane</keyword>
<dbReference type="GO" id="GO:0030170">
    <property type="term" value="F:pyridoxal phosphate binding"/>
    <property type="evidence" value="ECO:0007669"/>
    <property type="project" value="TreeGrafter"/>
</dbReference>
<dbReference type="FunFam" id="3.40.640.10:FF:000227">
    <property type="entry name" value="Predicted protein"/>
    <property type="match status" value="1"/>
</dbReference>
<dbReference type="PANTHER" id="PTHR30244:SF34">
    <property type="entry name" value="DTDP-4-AMINO-4,6-DIDEOXYGALACTOSE TRANSAMINASE"/>
    <property type="match status" value="1"/>
</dbReference>
<organism evidence="2 3">
    <name type="scientific">Thraustotheca clavata</name>
    <dbReference type="NCBI Taxonomy" id="74557"/>
    <lineage>
        <taxon>Eukaryota</taxon>
        <taxon>Sar</taxon>
        <taxon>Stramenopiles</taxon>
        <taxon>Oomycota</taxon>
        <taxon>Saprolegniomycetes</taxon>
        <taxon>Saprolegniales</taxon>
        <taxon>Achlyaceae</taxon>
        <taxon>Thraustotheca</taxon>
    </lineage>
</organism>
<protein>
    <submittedName>
        <fullName evidence="2">Uncharacterized protein</fullName>
    </submittedName>
</protein>
<comment type="caution">
    <text evidence="2">The sequence shown here is derived from an EMBL/GenBank/DDBJ whole genome shotgun (WGS) entry which is preliminary data.</text>
</comment>
<dbReference type="Proteomes" id="UP000243217">
    <property type="component" value="Unassembled WGS sequence"/>
</dbReference>
<dbReference type="GO" id="GO:0008483">
    <property type="term" value="F:transaminase activity"/>
    <property type="evidence" value="ECO:0007669"/>
    <property type="project" value="TreeGrafter"/>
</dbReference>
<dbReference type="OrthoDB" id="416253at2759"/>
<feature type="transmembrane region" description="Helical" evidence="1">
    <location>
        <begin position="482"/>
        <end position="499"/>
    </location>
</feature>
<proteinExistence type="predicted"/>
<keyword evidence="1" id="KW-0812">Transmembrane</keyword>
<dbReference type="InterPro" id="IPR000653">
    <property type="entry name" value="DegT/StrS_aminotransferase"/>
</dbReference>
<keyword evidence="1" id="KW-1133">Transmembrane helix</keyword>
<evidence type="ECO:0000313" key="2">
    <source>
        <dbReference type="EMBL" id="OQS00426.1"/>
    </source>
</evidence>
<dbReference type="InterPro" id="IPR006461">
    <property type="entry name" value="PLAC_motif_containing"/>
</dbReference>
<dbReference type="NCBIfam" id="TIGR01571">
    <property type="entry name" value="A_thal_Cys_rich"/>
    <property type="match status" value="1"/>
</dbReference>
<sequence>MALKPFGKLEEYSGRVPWSVFPRKRLDITFSDIAAGISSCLYLRDSQRTSLTNDLESLWDPSGHGFVCLSVRTGFDLFLQTMNYPKGSEIICSSITIPDMIKVIHHHGLVAVPIDLDDKTLAMQTETLAQAVTDKTKAILVAHIFGTLSNLDSVVDFAKEHNLLTIEDCAQAYCGPSYKGHPKVDVSMFSFGTIKTSTAFGGAMLRVLDNEILDGMKRRNNRCEPRSRMFFLQRLVKYSVLHGMTSPPLFGLFLKTCRQLGYNHDEIITSQIRGFSGGELITLLRQRPSMPLLGLLYRKLSSYDHAYVMQRKTKSELLERLIKDVPNASVPGNLARNHYYWLFPVVCPYPKRVAELMIKDGFDVTSGATQLAFVPHPTDPNYDPVNSKAIMQNLLYLPVTAEMPDWAIEKMAKSFARAAAAFQNDIAPYKCANDQLSVNGQWNTSIFGCFNDIYPNGLMSIFCPCISLGKVSQRIGISFPKVFVGLGLLWLSGILFWNLDGIEKSFWWLGTFLVLMAFAVSLWIRMKVRIAFQIRGSFCDDFFNSFFCPCCSIAQMAAQTTVYESRKCSFKDTLPAFNLA</sequence>
<dbReference type="Pfam" id="PF01041">
    <property type="entry name" value="DegT_DnrJ_EryC1"/>
    <property type="match status" value="1"/>
</dbReference>
<name>A0A1V9ZQX6_9STRA</name>
<dbReference type="Gene3D" id="3.40.640.10">
    <property type="entry name" value="Type I PLP-dependent aspartate aminotransferase-like (Major domain)"/>
    <property type="match status" value="1"/>
</dbReference>